<name>A0A935C5V5_9FIRM</name>
<evidence type="ECO:0000313" key="2">
    <source>
        <dbReference type="EMBL" id="MBK6090332.1"/>
    </source>
</evidence>
<dbReference type="AlphaFoldDB" id="A0A935C5V5"/>
<feature type="transmembrane region" description="Helical" evidence="1">
    <location>
        <begin position="233"/>
        <end position="254"/>
    </location>
</feature>
<feature type="transmembrane region" description="Helical" evidence="1">
    <location>
        <begin position="54"/>
        <end position="73"/>
    </location>
</feature>
<gene>
    <name evidence="2" type="ORF">JKK62_17110</name>
</gene>
<organism evidence="2 3">
    <name type="scientific">Ruminococcus difficilis</name>
    <dbReference type="NCBI Taxonomy" id="2763069"/>
    <lineage>
        <taxon>Bacteria</taxon>
        <taxon>Bacillati</taxon>
        <taxon>Bacillota</taxon>
        <taxon>Clostridia</taxon>
        <taxon>Eubacteriales</taxon>
        <taxon>Oscillospiraceae</taxon>
        <taxon>Ruminococcus</taxon>
    </lineage>
</organism>
<evidence type="ECO:0000313" key="3">
    <source>
        <dbReference type="Proteomes" id="UP000633365"/>
    </source>
</evidence>
<protein>
    <submittedName>
        <fullName evidence="2">YwaF family protein</fullName>
    </submittedName>
</protein>
<dbReference type="EMBL" id="JAEQMG010000201">
    <property type="protein sequence ID" value="MBK6090332.1"/>
    <property type="molecule type" value="Genomic_DNA"/>
</dbReference>
<dbReference type="Proteomes" id="UP000633365">
    <property type="component" value="Unassembled WGS sequence"/>
</dbReference>
<evidence type="ECO:0000256" key="1">
    <source>
        <dbReference type="SAM" id="Phobius"/>
    </source>
</evidence>
<keyword evidence="3" id="KW-1185">Reference proteome</keyword>
<feature type="transmembrane region" description="Helical" evidence="1">
    <location>
        <begin position="20"/>
        <end position="42"/>
    </location>
</feature>
<feature type="transmembrane region" description="Helical" evidence="1">
    <location>
        <begin position="178"/>
        <end position="200"/>
    </location>
</feature>
<keyword evidence="1" id="KW-0812">Transmembrane</keyword>
<feature type="transmembrane region" description="Helical" evidence="1">
    <location>
        <begin position="85"/>
        <end position="107"/>
    </location>
</feature>
<feature type="transmembrane region" description="Helical" evidence="1">
    <location>
        <begin position="142"/>
        <end position="166"/>
    </location>
</feature>
<dbReference type="RefSeq" id="WP_186833511.1">
    <property type="nucleotide sequence ID" value="NZ_JAEQMG010000201.1"/>
</dbReference>
<keyword evidence="1" id="KW-0472">Membrane</keyword>
<accession>A0A935C5V5</accession>
<reference evidence="2" key="1">
    <citation type="submission" date="2021-01" db="EMBL/GenBank/DDBJ databases">
        <title>Genome public.</title>
        <authorList>
            <person name="Liu C."/>
            <person name="Sun Q."/>
        </authorList>
    </citation>
    <scope>NUCLEOTIDE SEQUENCE</scope>
    <source>
        <strain evidence="2">M6</strain>
    </source>
</reference>
<feature type="transmembrane region" description="Helical" evidence="1">
    <location>
        <begin position="119"/>
        <end position="136"/>
    </location>
</feature>
<sequence length="269" mass="31354">MNWFESALYWLGGRMETPQGYGVFHWFCIMIVIASTVILCLRFGKVDEKTERKILLFGWIVMLILEIYKQLLYSVDFSETVTWDYAWYSFPFQFCSSPLYLLPIAALSHHEKIRDAVRMFLSTFSLFAGLAVYIYTDDVFSSYIGINIQTMVHHGMMIVFGIWLGGRLLREKKMQLSVFLHGCIVFLIMIIIALLMNIAAPCITDELFNMFFIGPNYPCTLVILEQIYPAVPYPVFFLIYAIGFCTAAFLLYCIQKYFRLFTEKRIKKA</sequence>
<keyword evidence="1" id="KW-1133">Transmembrane helix</keyword>
<comment type="caution">
    <text evidence="2">The sequence shown here is derived from an EMBL/GenBank/DDBJ whole genome shotgun (WGS) entry which is preliminary data.</text>
</comment>
<proteinExistence type="predicted"/>